<evidence type="ECO:0000313" key="3">
    <source>
        <dbReference type="Proteomes" id="UP000250174"/>
    </source>
</evidence>
<accession>A0AAX1Q7L6</accession>
<organism evidence="2 3">
    <name type="scientific">Priestia endophytica</name>
    <dbReference type="NCBI Taxonomy" id="135735"/>
    <lineage>
        <taxon>Bacteria</taxon>
        <taxon>Bacillati</taxon>
        <taxon>Bacillota</taxon>
        <taxon>Bacilli</taxon>
        <taxon>Bacillales</taxon>
        <taxon>Bacillaceae</taxon>
        <taxon>Priestia</taxon>
    </lineage>
</organism>
<feature type="transmembrane region" description="Helical" evidence="1">
    <location>
        <begin position="75"/>
        <end position="94"/>
    </location>
</feature>
<reference evidence="2 3" key="1">
    <citation type="submission" date="2016-03" db="EMBL/GenBank/DDBJ databases">
        <title>Comparison of Bacillus endophyticus and B. anthracis characteristics using whole genome sequence analysis and microbiological techniques.</title>
        <authorList>
            <person name="Lekota K.E."/>
            <person name="Mafofo J."/>
            <person name="Rees J."/>
            <person name="Muchadeyi F.C."/>
            <person name="Madoroba E."/>
            <person name="Van Heerden H."/>
        </authorList>
    </citation>
    <scope>NUCLEOTIDE SEQUENCE [LARGE SCALE GENOMIC DNA]</scope>
    <source>
        <strain evidence="2 3">3631_10C</strain>
    </source>
</reference>
<feature type="transmembrane region" description="Helical" evidence="1">
    <location>
        <begin position="29"/>
        <end position="54"/>
    </location>
</feature>
<sequence length="95" mass="10791">MVKKGLISGMLILLVVLITSYFIGEWKYVYYICGGFAFINLVLALAYFLDSLILGNKGKMYSHRKKRKIGRVEESKRFISIAIPNVLAVLVYLVV</sequence>
<gene>
    <name evidence="2" type="ORF">A3864_14960</name>
</gene>
<dbReference type="AlphaFoldDB" id="A0AAX1Q7L6"/>
<keyword evidence="1" id="KW-1133">Transmembrane helix</keyword>
<protein>
    <submittedName>
        <fullName evidence="2">Uncharacterized protein</fullName>
    </submittedName>
</protein>
<comment type="caution">
    <text evidence="2">The sequence shown here is derived from an EMBL/GenBank/DDBJ whole genome shotgun (WGS) entry which is preliminary data.</text>
</comment>
<keyword evidence="1" id="KW-0812">Transmembrane</keyword>
<name>A0AAX1Q7L6_9BACI</name>
<keyword evidence="1" id="KW-0472">Membrane</keyword>
<feature type="transmembrane region" description="Helical" evidence="1">
    <location>
        <begin position="5"/>
        <end position="23"/>
    </location>
</feature>
<proteinExistence type="predicted"/>
<dbReference type="Proteomes" id="UP000250174">
    <property type="component" value="Unassembled WGS sequence"/>
</dbReference>
<evidence type="ECO:0000256" key="1">
    <source>
        <dbReference type="SAM" id="Phobius"/>
    </source>
</evidence>
<dbReference type="EMBL" id="LVYK01000031">
    <property type="protein sequence ID" value="RAS76172.1"/>
    <property type="molecule type" value="Genomic_DNA"/>
</dbReference>
<evidence type="ECO:0000313" key="2">
    <source>
        <dbReference type="EMBL" id="RAS76172.1"/>
    </source>
</evidence>